<dbReference type="Proteomes" id="UP000184335">
    <property type="component" value="Unassembled WGS sequence"/>
</dbReference>
<protein>
    <submittedName>
        <fullName evidence="2">Glycosyltransferase, GT2 family</fullName>
    </submittedName>
</protein>
<evidence type="ECO:0000313" key="2">
    <source>
        <dbReference type="EMBL" id="SHI92340.1"/>
    </source>
</evidence>
<accession>A0A1M6F3U5</accession>
<dbReference type="InterPro" id="IPR029044">
    <property type="entry name" value="Nucleotide-diphossugar_trans"/>
</dbReference>
<dbReference type="PANTHER" id="PTHR43685:SF2">
    <property type="entry name" value="GLYCOSYLTRANSFERASE 2-LIKE DOMAIN-CONTAINING PROTEIN"/>
    <property type="match status" value="1"/>
</dbReference>
<dbReference type="EMBL" id="FQYI01000006">
    <property type="protein sequence ID" value="SHI92340.1"/>
    <property type="molecule type" value="Genomic_DNA"/>
</dbReference>
<gene>
    <name evidence="2" type="ORF">SAMN05443429_10694</name>
</gene>
<dbReference type="GO" id="GO:0016740">
    <property type="term" value="F:transferase activity"/>
    <property type="evidence" value="ECO:0007669"/>
    <property type="project" value="UniProtKB-KW"/>
</dbReference>
<dbReference type="InterPro" id="IPR001173">
    <property type="entry name" value="Glyco_trans_2-like"/>
</dbReference>
<dbReference type="AlphaFoldDB" id="A0A1M6F3U5"/>
<evidence type="ECO:0000259" key="1">
    <source>
        <dbReference type="Pfam" id="PF00535"/>
    </source>
</evidence>
<dbReference type="Pfam" id="PF00535">
    <property type="entry name" value="Glycos_transf_2"/>
    <property type="match status" value="1"/>
</dbReference>
<sequence>MEPLISVVVITYNSSEYVLETLESIKNQTYGNCELIVTDDGSSDDTVALVKEWLGSHRQSFVRAEVLTVPKNTGIPANCNRGIRAANGEWIKLIAGDDLLEPDCLESFIAYSIKNPDANIMAGRMQYFSKSGKENRIAPQQHNLPFFYLKAKEQYKWLLRKGANFAPAAFYKKDLVERAGWFNERYRYFEDLPFWLAVTALGEKIHFVDHIVVRYRVGGDSAVNNTSRSYNIGFMECYYQFKKDVIYKEVPFYDIVFYQHEFVEFLSYYIITNFFGNRKSPETTMIGGILHRLSFKYYLNLIQKKLAER</sequence>
<reference evidence="2 3" key="1">
    <citation type="submission" date="2016-11" db="EMBL/GenBank/DDBJ databases">
        <authorList>
            <person name="Jaros S."/>
            <person name="Januszkiewicz K."/>
            <person name="Wedrychowicz H."/>
        </authorList>
    </citation>
    <scope>NUCLEOTIDE SEQUENCE [LARGE SCALE GENOMIC DNA]</scope>
    <source>
        <strain evidence="2 3">DSM 25479</strain>
    </source>
</reference>
<dbReference type="OrthoDB" id="635429at2"/>
<keyword evidence="3" id="KW-1185">Reference proteome</keyword>
<dbReference type="InterPro" id="IPR050834">
    <property type="entry name" value="Glycosyltransf_2"/>
</dbReference>
<dbReference type="Gene3D" id="3.90.550.10">
    <property type="entry name" value="Spore Coat Polysaccharide Biosynthesis Protein SpsA, Chain A"/>
    <property type="match status" value="1"/>
</dbReference>
<feature type="domain" description="Glycosyltransferase 2-like" evidence="1">
    <location>
        <begin position="6"/>
        <end position="157"/>
    </location>
</feature>
<organism evidence="2 3">
    <name type="scientific">Cruoricaptor ignavus</name>
    <dbReference type="NCBI Taxonomy" id="1118202"/>
    <lineage>
        <taxon>Bacteria</taxon>
        <taxon>Pseudomonadati</taxon>
        <taxon>Bacteroidota</taxon>
        <taxon>Flavobacteriia</taxon>
        <taxon>Flavobacteriales</taxon>
        <taxon>Weeksellaceae</taxon>
        <taxon>Cruoricaptor</taxon>
    </lineage>
</organism>
<dbReference type="STRING" id="1118202.SAMN05443429_10694"/>
<name>A0A1M6F3U5_9FLAO</name>
<proteinExistence type="predicted"/>
<dbReference type="SUPFAM" id="SSF53448">
    <property type="entry name" value="Nucleotide-diphospho-sugar transferases"/>
    <property type="match status" value="1"/>
</dbReference>
<dbReference type="PANTHER" id="PTHR43685">
    <property type="entry name" value="GLYCOSYLTRANSFERASE"/>
    <property type="match status" value="1"/>
</dbReference>
<dbReference type="RefSeq" id="WP_073179727.1">
    <property type="nucleotide sequence ID" value="NZ_FQYI01000006.1"/>
</dbReference>
<evidence type="ECO:0000313" key="3">
    <source>
        <dbReference type="Proteomes" id="UP000184335"/>
    </source>
</evidence>
<keyword evidence="2" id="KW-0808">Transferase</keyword>